<organism evidence="1 2">
    <name type="scientific">Fusobacterium animalis ATCC 51191</name>
    <dbReference type="NCBI Taxonomy" id="997347"/>
    <lineage>
        <taxon>Bacteria</taxon>
        <taxon>Fusobacteriati</taxon>
        <taxon>Fusobacteriota</taxon>
        <taxon>Fusobacteriia</taxon>
        <taxon>Fusobacteriales</taxon>
        <taxon>Fusobacteriaceae</taxon>
        <taxon>Fusobacterium</taxon>
    </lineage>
</organism>
<name>F9ERQ8_9FUSO</name>
<dbReference type="AlphaFoldDB" id="F9ERQ8"/>
<dbReference type="HOGENOM" id="CLU_1002889_0_0_0"/>
<reference evidence="1 2" key="1">
    <citation type="submission" date="2011-05" db="EMBL/GenBank/DDBJ databases">
        <authorList>
            <person name="Muzny D."/>
            <person name="Qin X."/>
            <person name="Deng J."/>
            <person name="Jiang H."/>
            <person name="Liu Y."/>
            <person name="Qu J."/>
            <person name="Song X.-Z."/>
            <person name="Zhang L."/>
            <person name="Thornton R."/>
            <person name="Coyle M."/>
            <person name="Francisco L."/>
            <person name="Jackson L."/>
            <person name="Javaid M."/>
            <person name="Korchina V."/>
            <person name="Kovar C."/>
            <person name="Mata R."/>
            <person name="Mathew T."/>
            <person name="Ngo R."/>
            <person name="Nguyen L."/>
            <person name="Nguyen N."/>
            <person name="Okwuonu G."/>
            <person name="Ongeri F."/>
            <person name="Pham C."/>
            <person name="Simmons D."/>
            <person name="Wilczek-Boney K."/>
            <person name="Hale W."/>
            <person name="Jakkamsetti A."/>
            <person name="Pham P."/>
            <person name="Ruth R."/>
            <person name="San Lucas F."/>
            <person name="Warren J."/>
            <person name="Zhang J."/>
            <person name="Zhao Z."/>
            <person name="Zhou C."/>
            <person name="Zhu D."/>
            <person name="Lee S."/>
            <person name="Bess C."/>
            <person name="Blankenburg K."/>
            <person name="Forbes L."/>
            <person name="Fu Q."/>
            <person name="Gubbala S."/>
            <person name="Hirani K."/>
            <person name="Jayaseelan J.C."/>
            <person name="Lara F."/>
            <person name="Munidasa M."/>
            <person name="Palculict T."/>
            <person name="Patil S."/>
            <person name="Pu L.-L."/>
            <person name="Saada N."/>
            <person name="Tang L."/>
            <person name="Weissenberger G."/>
            <person name="Zhu Y."/>
            <person name="Hemphill L."/>
            <person name="Shang Y."/>
            <person name="Youmans B."/>
            <person name="Ayvaz T."/>
            <person name="Ross M."/>
            <person name="Santibanez J."/>
            <person name="Aqrawi P."/>
            <person name="Gross S."/>
            <person name="Joshi V."/>
            <person name="Fowler G."/>
            <person name="Nazareth L."/>
            <person name="Reid J."/>
            <person name="Worley K."/>
            <person name="Petrosino J."/>
            <person name="Highlander S."/>
            <person name="Gibbs R."/>
        </authorList>
    </citation>
    <scope>NUCLEOTIDE SEQUENCE [LARGE SCALE GENOMIC DNA]</scope>
    <source>
        <strain evidence="1 2">ATCC 51191</strain>
    </source>
</reference>
<feature type="non-terminal residue" evidence="1">
    <location>
        <position position="1"/>
    </location>
</feature>
<dbReference type="InterPro" id="IPR008619">
    <property type="entry name" value="Filamentous_hemagglutn_rpt"/>
</dbReference>
<protein>
    <recommendedName>
        <fullName evidence="3">Hemolysin</fullName>
    </recommendedName>
</protein>
<evidence type="ECO:0000313" key="2">
    <source>
        <dbReference type="Proteomes" id="UP000005392"/>
    </source>
</evidence>
<evidence type="ECO:0000313" key="1">
    <source>
        <dbReference type="EMBL" id="EGQ76429.1"/>
    </source>
</evidence>
<keyword evidence="2" id="KW-1185">Reference proteome</keyword>
<sequence>TLAITAQGNVVNNNMISGGKVTINGNNIENNDLISAAGDLSLKAENKVENKSGKAIFAGNKLSITGKEILNNKSSELLGSNIELTADKVRNEVGTIKAFNDITIKTDKFENIGEVKDLDKYESYYETWDGKILNENENNDWKRHISPYIHSRNGSGHSGSKVRRDQRAAYKEVTNKVTNDKYKSLLFPKYTEYMKKYLGNEGEHTEKTGSTKIQDIPLKEKVRSLSETEYGKVLAGRNITIEGKDGGKTSEVLNKDSIISAGNTVNIDTDKLENIVSI</sequence>
<proteinExistence type="predicted"/>
<evidence type="ECO:0008006" key="3">
    <source>
        <dbReference type="Google" id="ProtNLM"/>
    </source>
</evidence>
<feature type="non-terminal residue" evidence="1">
    <location>
        <position position="278"/>
    </location>
</feature>
<accession>F9ERQ8</accession>
<dbReference type="Pfam" id="PF05594">
    <property type="entry name" value="Fil_haemagg"/>
    <property type="match status" value="2"/>
</dbReference>
<comment type="caution">
    <text evidence="1">The sequence shown here is derived from an EMBL/GenBank/DDBJ whole genome shotgun (WGS) entry which is preliminary data.</text>
</comment>
<dbReference type="Proteomes" id="UP000005392">
    <property type="component" value="Unassembled WGS sequence"/>
</dbReference>
<gene>
    <name evidence="1" type="ORF">HMPREF9094_2613</name>
</gene>
<dbReference type="EMBL" id="AFQD01000633">
    <property type="protein sequence ID" value="EGQ76429.1"/>
    <property type="molecule type" value="Genomic_DNA"/>
</dbReference>